<sequence>MIIRISEEGQYEVPSSLLDDLNTIDNKIVELVAMEKEGEYKAELSKLIKTIKIHGKKLDDSDIQESDIIVPPEDLTMIEARKIFIGDGLLED</sequence>
<dbReference type="OrthoDB" id="145362at2157"/>
<dbReference type="InterPro" id="IPR054437">
    <property type="entry name" value="PspA-assoc_dom"/>
</dbReference>
<reference evidence="2 3" key="1">
    <citation type="submission" date="2017-11" db="EMBL/GenBank/DDBJ databases">
        <title>Isolation and Characterization of Methanogenic Archaea from Saline Meromictic Lake at Siberia.</title>
        <authorList>
            <person name="Shen Y."/>
            <person name="Huang H.-H."/>
            <person name="Lai M.-C."/>
            <person name="Chen S.-C."/>
        </authorList>
    </citation>
    <scope>NUCLEOTIDE SEQUENCE [LARGE SCALE GENOMIC DNA]</scope>
    <source>
        <strain evidence="2 3">SY-01</strain>
    </source>
</reference>
<feature type="domain" description="PspA-associated" evidence="1">
    <location>
        <begin position="1"/>
        <end position="92"/>
    </location>
</feature>
<organism evidence="2 3">
    <name type="scientific">Methanolobus halotolerans</name>
    <dbReference type="NCBI Taxonomy" id="2052935"/>
    <lineage>
        <taxon>Archaea</taxon>
        <taxon>Methanobacteriati</taxon>
        <taxon>Methanobacteriota</taxon>
        <taxon>Stenosarchaea group</taxon>
        <taxon>Methanomicrobia</taxon>
        <taxon>Methanosarcinales</taxon>
        <taxon>Methanosarcinaceae</taxon>
        <taxon>Methanolobus</taxon>
    </lineage>
</organism>
<comment type="caution">
    <text evidence="2">The sequence shown here is derived from an EMBL/GenBank/DDBJ whole genome shotgun (WGS) entry which is preliminary data.</text>
</comment>
<protein>
    <recommendedName>
        <fullName evidence="1">PspA-associated domain-containing protein</fullName>
    </recommendedName>
</protein>
<evidence type="ECO:0000313" key="3">
    <source>
        <dbReference type="Proteomes" id="UP000297295"/>
    </source>
</evidence>
<keyword evidence="3" id="KW-1185">Reference proteome</keyword>
<dbReference type="Pfam" id="PF22743">
    <property type="entry name" value="PspAA"/>
    <property type="match status" value="1"/>
</dbReference>
<evidence type="ECO:0000313" key="2">
    <source>
        <dbReference type="EMBL" id="TGC08519.1"/>
    </source>
</evidence>
<proteinExistence type="predicted"/>
<dbReference type="AlphaFoldDB" id="A0A4E0PU97"/>
<accession>A0A4E0PU97</accession>
<dbReference type="EMBL" id="PGGK01000009">
    <property type="protein sequence ID" value="TGC08519.1"/>
    <property type="molecule type" value="Genomic_DNA"/>
</dbReference>
<gene>
    <name evidence="2" type="ORF">CUN85_09400</name>
</gene>
<dbReference type="Proteomes" id="UP000297295">
    <property type="component" value="Unassembled WGS sequence"/>
</dbReference>
<evidence type="ECO:0000259" key="1">
    <source>
        <dbReference type="Pfam" id="PF22743"/>
    </source>
</evidence>
<name>A0A4E0PU97_9EURY</name>
<dbReference type="RefSeq" id="WP_135390053.1">
    <property type="nucleotide sequence ID" value="NZ_PGGK01000009.1"/>
</dbReference>